<accession>A3SJ03</accession>
<dbReference type="Gene3D" id="3.40.50.2000">
    <property type="entry name" value="Glycogen Phosphorylase B"/>
    <property type="match status" value="1"/>
</dbReference>
<organism evidence="2 3">
    <name type="scientific">Roseovarius nubinhibens (strain ATCC BAA-591 / DSM 15170 / ISM)</name>
    <dbReference type="NCBI Taxonomy" id="89187"/>
    <lineage>
        <taxon>Bacteria</taxon>
        <taxon>Pseudomonadati</taxon>
        <taxon>Pseudomonadota</taxon>
        <taxon>Alphaproteobacteria</taxon>
        <taxon>Rhodobacterales</taxon>
        <taxon>Roseobacteraceae</taxon>
        <taxon>Roseovarius</taxon>
    </lineage>
</organism>
<dbReference type="PANTHER" id="PTHR46401:SF2">
    <property type="entry name" value="GLYCOSYLTRANSFERASE WBBK-RELATED"/>
    <property type="match status" value="1"/>
</dbReference>
<keyword evidence="1 2" id="KW-0808">Transferase</keyword>
<gene>
    <name evidence="2" type="ORF">ISM_03555</name>
</gene>
<dbReference type="AlphaFoldDB" id="A3SJ03"/>
<evidence type="ECO:0000313" key="2">
    <source>
        <dbReference type="EMBL" id="EAP77334.1"/>
    </source>
</evidence>
<evidence type="ECO:0000256" key="1">
    <source>
        <dbReference type="ARBA" id="ARBA00022679"/>
    </source>
</evidence>
<dbReference type="Proteomes" id="UP000005954">
    <property type="component" value="Unassembled WGS sequence"/>
</dbReference>
<reference evidence="2 3" key="1">
    <citation type="submission" date="2005-12" db="EMBL/GenBank/DDBJ databases">
        <authorList>
            <person name="Moran M.A."/>
            <person name="Ferriera S."/>
            <person name="Johnson J."/>
            <person name="Kravitz S."/>
            <person name="Halpern A."/>
            <person name="Remington K."/>
            <person name="Beeson K."/>
            <person name="Tran B."/>
            <person name="Rogers Y.-H."/>
            <person name="Friedman R."/>
            <person name="Venter J.C."/>
        </authorList>
    </citation>
    <scope>NUCLEOTIDE SEQUENCE [LARGE SCALE GENOMIC DNA]</scope>
    <source>
        <strain evidence="3">ATCC BAA-591 / DSM 15170 / ISM</strain>
    </source>
</reference>
<proteinExistence type="predicted"/>
<dbReference type="CDD" id="cd03794">
    <property type="entry name" value="GT4_WbuB-like"/>
    <property type="match status" value="1"/>
</dbReference>
<keyword evidence="3" id="KW-1185">Reference proteome</keyword>
<dbReference type="HOGENOM" id="CLU_009583_36_1_5"/>
<dbReference type="eggNOG" id="COG0438">
    <property type="taxonomic scope" value="Bacteria"/>
</dbReference>
<dbReference type="Pfam" id="PF13692">
    <property type="entry name" value="Glyco_trans_1_4"/>
    <property type="match status" value="1"/>
</dbReference>
<dbReference type="EMBL" id="AALY01000001">
    <property type="protein sequence ID" value="EAP77334.1"/>
    <property type="molecule type" value="Genomic_DNA"/>
</dbReference>
<protein>
    <submittedName>
        <fullName evidence="2">Probable glycosyltransferase</fullName>
    </submittedName>
</protein>
<dbReference type="PANTHER" id="PTHR46401">
    <property type="entry name" value="GLYCOSYLTRANSFERASE WBBK-RELATED"/>
    <property type="match status" value="1"/>
</dbReference>
<comment type="caution">
    <text evidence="2">The sequence shown here is derived from an EMBL/GenBank/DDBJ whole genome shotgun (WGS) entry which is preliminary data.</text>
</comment>
<evidence type="ECO:0000313" key="3">
    <source>
        <dbReference type="Proteomes" id="UP000005954"/>
    </source>
</evidence>
<dbReference type="GO" id="GO:0016757">
    <property type="term" value="F:glycosyltransferase activity"/>
    <property type="evidence" value="ECO:0007669"/>
    <property type="project" value="TreeGrafter"/>
</dbReference>
<dbReference type="STRING" id="89187.ISM_03555"/>
<dbReference type="GO" id="GO:0009103">
    <property type="term" value="P:lipopolysaccharide biosynthetic process"/>
    <property type="evidence" value="ECO:0007669"/>
    <property type="project" value="TreeGrafter"/>
</dbReference>
<dbReference type="SUPFAM" id="SSF53756">
    <property type="entry name" value="UDP-Glycosyltransferase/glycogen phosphorylase"/>
    <property type="match status" value="1"/>
</dbReference>
<name>A3SJ03_ROSNI</name>
<sequence length="281" mass="32151">MFGIKVIYDVHEDYPEAVSENYRLPKVARKLLPPIVRFVEWFSSPFFSSIVTVTPQIQKRFPSKKTILVRNWPLVEEFHEPVDTPMRDRPMEFAYIGTITRNRNILGMIDAVGSLRETGATLRLAGDFTIEADRHVALTRTGWDRVKFDGWVSREGVADILANARAGLVVLRPVEHEMLTLPIKLFEYMAAGVPVISSDFPLWREIVEEVGCGLLVDPENPEEIAAAMRWMIENPEEAEAMGHRGRAAILSRLNWEQEAETLIQTYETILNRRSCDLQSKR</sequence>